<comment type="subcellular location">
    <subcellularLocation>
        <location evidence="1">Endomembrane system</location>
        <topology evidence="1">Multi-pass membrane protein</topology>
    </subcellularLocation>
    <subcellularLocation>
        <location evidence="7">Endoplasmic reticulum membrane</location>
        <topology evidence="7">Multi-pass membrane protein</topology>
    </subcellularLocation>
</comment>
<keyword evidence="3 7" id="KW-0812">Transmembrane</keyword>
<evidence type="ECO:0000256" key="4">
    <source>
        <dbReference type="ARBA" id="ARBA00022729"/>
    </source>
</evidence>
<dbReference type="Pfam" id="PF04080">
    <property type="entry name" value="Per1"/>
    <property type="match status" value="1"/>
</dbReference>
<feature type="transmembrane region" description="Helical" evidence="7">
    <location>
        <begin position="362"/>
        <end position="382"/>
    </location>
</feature>
<evidence type="ECO:0000256" key="6">
    <source>
        <dbReference type="ARBA" id="ARBA00023136"/>
    </source>
</evidence>
<evidence type="ECO:0000256" key="2">
    <source>
        <dbReference type="ARBA" id="ARBA00022502"/>
    </source>
</evidence>
<accession>A0ABP0EBU4</accession>
<comment type="function">
    <text evidence="7">Involved in the lipid remodeling steps of GPI-anchor maturation.</text>
</comment>
<evidence type="ECO:0000256" key="5">
    <source>
        <dbReference type="ARBA" id="ARBA00022989"/>
    </source>
</evidence>
<protein>
    <recommendedName>
        <fullName evidence="7">Post-GPI attachment to proteins factor 3</fullName>
    </recommendedName>
</protein>
<dbReference type="PANTHER" id="PTHR13148:SF0">
    <property type="entry name" value="POST-GPI ATTACHMENT TO PROTEINS FACTOR 3"/>
    <property type="match status" value="1"/>
</dbReference>
<evidence type="ECO:0000256" key="7">
    <source>
        <dbReference type="RuleBase" id="RU365066"/>
    </source>
</evidence>
<keyword evidence="2 7" id="KW-0337">GPI-anchor biosynthesis</keyword>
<proteinExistence type="inferred from homology"/>
<comment type="caution">
    <text evidence="7">Lacks conserved residue(s) required for the propagation of feature annotation.</text>
</comment>
<keyword evidence="7" id="KW-0256">Endoplasmic reticulum</keyword>
<dbReference type="PANTHER" id="PTHR13148">
    <property type="entry name" value="PER1-RELATED"/>
    <property type="match status" value="1"/>
</dbReference>
<dbReference type="InterPro" id="IPR007217">
    <property type="entry name" value="Per1-like"/>
</dbReference>
<evidence type="ECO:0000313" key="9">
    <source>
        <dbReference type="Proteomes" id="UP001497600"/>
    </source>
</evidence>
<evidence type="ECO:0000256" key="3">
    <source>
        <dbReference type="ARBA" id="ARBA00022692"/>
    </source>
</evidence>
<feature type="transmembrane region" description="Helical" evidence="7">
    <location>
        <begin position="126"/>
        <end position="150"/>
    </location>
</feature>
<evidence type="ECO:0000313" key="8">
    <source>
        <dbReference type="EMBL" id="CAK7906376.1"/>
    </source>
</evidence>
<gene>
    <name evidence="8" type="primary">PER1</name>
    <name evidence="8" type="ORF">CAAN4_E00342</name>
</gene>
<name>A0ABP0EBU4_9ASCO</name>
<feature type="signal peptide" evidence="7">
    <location>
        <begin position="1"/>
        <end position="23"/>
    </location>
</feature>
<reference evidence="8 9" key="1">
    <citation type="submission" date="2024-01" db="EMBL/GenBank/DDBJ databases">
        <authorList>
            <consortium name="Genoscope - CEA"/>
            <person name="William W."/>
        </authorList>
    </citation>
    <scope>NUCLEOTIDE SEQUENCE [LARGE SCALE GENOMIC DNA]</scope>
    <source>
        <strain evidence="8 9">29B2s-10</strain>
    </source>
</reference>
<keyword evidence="6 7" id="KW-0472">Membrane</keyword>
<feature type="transmembrane region" description="Helical" evidence="7">
    <location>
        <begin position="330"/>
        <end position="350"/>
    </location>
</feature>
<dbReference type="EMBL" id="OZ004257">
    <property type="protein sequence ID" value="CAK7906376.1"/>
    <property type="molecule type" value="Genomic_DNA"/>
</dbReference>
<sequence>MRASRFLGPLIAGILGVPDLVGASPGDDLYIFDDCLFQCEQITCHNNHYYIHHHVEFHNDNEENHGNHDLPYHPEWSFDREPLPAYMKLMGWDCGSNCDYQCQRIITKDRLNNNEEVLQFHGKWPFLRIFGIQELASVIFSVGNFIPHFIGARKIIQAMKSESSWTNSFQYINTLAMAIITMGAWTASSVFHVRDTELTEKIDYFLAGLTVLAGFHGIAQRVGNLYLPVNRIQSLALTAICVLVYTLHVYRLVTDWSYTYNMQANVAVALLQNACWCTLCFRLYSHFYELESSVDESSTKLQRHHHLNYIDPHRIILPSFYAASPKLYSLYPLLLSSIVVVGMALEIFDFPPFFFDLIDAHALWHLVTIIPATYGLYDWIIWDTKENVISELDQLNEIKER</sequence>
<evidence type="ECO:0000256" key="1">
    <source>
        <dbReference type="ARBA" id="ARBA00004127"/>
    </source>
</evidence>
<organism evidence="8 9">
    <name type="scientific">[Candida] anglica</name>
    <dbReference type="NCBI Taxonomy" id="148631"/>
    <lineage>
        <taxon>Eukaryota</taxon>
        <taxon>Fungi</taxon>
        <taxon>Dikarya</taxon>
        <taxon>Ascomycota</taxon>
        <taxon>Saccharomycotina</taxon>
        <taxon>Pichiomycetes</taxon>
        <taxon>Debaryomycetaceae</taxon>
        <taxon>Kurtzmaniella</taxon>
    </lineage>
</organism>
<feature type="chain" id="PRO_5044963853" description="Post-GPI attachment to proteins factor 3" evidence="7">
    <location>
        <begin position="24"/>
        <end position="401"/>
    </location>
</feature>
<keyword evidence="5 7" id="KW-1133">Transmembrane helix</keyword>
<comment type="similarity">
    <text evidence="7">Belongs to the PGAP3 family.</text>
</comment>
<feature type="transmembrane region" description="Helical" evidence="7">
    <location>
        <begin position="235"/>
        <end position="253"/>
    </location>
</feature>
<keyword evidence="4 7" id="KW-0732">Signal</keyword>
<feature type="transmembrane region" description="Helical" evidence="7">
    <location>
        <begin position="171"/>
        <end position="192"/>
    </location>
</feature>
<dbReference type="Proteomes" id="UP001497600">
    <property type="component" value="Chromosome E"/>
</dbReference>
<keyword evidence="9" id="KW-1185">Reference proteome</keyword>